<dbReference type="Pfam" id="PF11854">
    <property type="entry name" value="MtrB_PioB"/>
    <property type="match status" value="1"/>
</dbReference>
<keyword evidence="1" id="KW-0732">Signal</keyword>
<proteinExistence type="predicted"/>
<dbReference type="RefSeq" id="WP_068543647.1">
    <property type="nucleotide sequence ID" value="NZ_LSFI01000060.1"/>
</dbReference>
<protein>
    <recommendedName>
        <fullName evidence="4">Cytochrome c domain-containing protein</fullName>
    </recommendedName>
</protein>
<dbReference type="EMBL" id="LSFI01000060">
    <property type="protein sequence ID" value="OAG26823.1"/>
    <property type="molecule type" value="Genomic_DNA"/>
</dbReference>
<dbReference type="STRING" id="1795632.TH606_10190"/>
<feature type="signal peptide" evidence="1">
    <location>
        <begin position="1"/>
        <end position="24"/>
    </location>
</feature>
<dbReference type="SUPFAM" id="SSF56935">
    <property type="entry name" value="Porins"/>
    <property type="match status" value="1"/>
</dbReference>
<name>A0A177E4D1_9BACT</name>
<evidence type="ECO:0008006" key="4">
    <source>
        <dbReference type="Google" id="ProtNLM"/>
    </source>
</evidence>
<evidence type="ECO:0000313" key="2">
    <source>
        <dbReference type="EMBL" id="OAG26823.1"/>
    </source>
</evidence>
<accession>A0A177E4D1</accession>
<dbReference type="OrthoDB" id="5404860at2"/>
<evidence type="ECO:0000256" key="1">
    <source>
        <dbReference type="SAM" id="SignalP"/>
    </source>
</evidence>
<reference evidence="2 3" key="1">
    <citation type="submission" date="2016-02" db="EMBL/GenBank/DDBJ databases">
        <title>Draft genome sequence of Thermodesulfatator sp. S606.</title>
        <authorList>
            <person name="Lai Q."/>
            <person name="Cao J."/>
            <person name="Dupont S."/>
            <person name="Shao Z."/>
            <person name="Jebbar M."/>
            <person name="Alain K."/>
        </authorList>
    </citation>
    <scope>NUCLEOTIDE SEQUENCE [LARGE SCALE GENOMIC DNA]</scope>
    <source>
        <strain evidence="2 3">S606</strain>
    </source>
</reference>
<gene>
    <name evidence="2" type="ORF">TH606_10190</name>
</gene>
<dbReference type="Proteomes" id="UP000076964">
    <property type="component" value="Unassembled WGS sequence"/>
</dbReference>
<dbReference type="NCBIfam" id="NF041027">
    <property type="entry name" value="GSU2204_Se_pt_1"/>
    <property type="match status" value="1"/>
</dbReference>
<sequence>MKTLSFKIILCLCLLMLPFSLVSAEEAEYEVEVKTGLSVNDVDDEASRAAEYKRKVDMDTSTYLGGSLKFFRDDFRLGFEGLYETGDEQQYRGFLDWNRVVRFKSDYYRFYHRLDHDTLENLEAHSMEELKTVTKDSITKWVSLPAGAGLATVYHTDFNANDRYGITRSQWKNNLKVNLPHLPGITFELAHRYEERKGLDQARTMSKCAACHVVARSKEIREYTNDWNPKVQATLGKWTLEYSFLYRVFRNSSETPLNIYNEAMRPVAGDGTIVKPGEGDDRFDAELQYDATDGWLPFARTPENRKYLHSLKAKYDFNPERHFFVGYVNSKIKNLSTDEGLNTLWGNFGEELEIDYDAVHARFFTKIRKDMTLTLKAKYVNMDADDVFLDVVEMVSTKTGTTYREAIGCTCDVTRYSAYDSDEFIFEGDLAWRLSRALKLYFSYGLEIIDRNNAADHELGHPPVNDKTTEHKFKVAANWRPMKNLKFKGHYKLEIIDDPYTHKNAYCPTTLPGFDNDINDDGWADIWNPYNWYSEWVYAARQFDASVQPETAHEIVAKADYTFSPQLALQGNIRYYFGDNDDLKVYEY</sequence>
<dbReference type="InterPro" id="IPR020016">
    <property type="entry name" value="Decahaem-assoc_OM_MtrB/PioB"/>
</dbReference>
<keyword evidence="3" id="KW-1185">Reference proteome</keyword>
<dbReference type="AlphaFoldDB" id="A0A177E4D1"/>
<feature type="chain" id="PRO_5008060131" description="Cytochrome c domain-containing protein" evidence="1">
    <location>
        <begin position="25"/>
        <end position="588"/>
    </location>
</feature>
<evidence type="ECO:0000313" key="3">
    <source>
        <dbReference type="Proteomes" id="UP000076964"/>
    </source>
</evidence>
<organism evidence="2 3">
    <name type="scientific">Thermodesulfatator autotrophicus</name>
    <dbReference type="NCBI Taxonomy" id="1795632"/>
    <lineage>
        <taxon>Bacteria</taxon>
        <taxon>Pseudomonadati</taxon>
        <taxon>Thermodesulfobacteriota</taxon>
        <taxon>Thermodesulfobacteria</taxon>
        <taxon>Thermodesulfobacteriales</taxon>
        <taxon>Thermodesulfatatoraceae</taxon>
        <taxon>Thermodesulfatator</taxon>
    </lineage>
</organism>
<comment type="caution">
    <text evidence="2">The sequence shown here is derived from an EMBL/GenBank/DDBJ whole genome shotgun (WGS) entry which is preliminary data.</text>
</comment>